<dbReference type="Gene3D" id="3.50.50.60">
    <property type="entry name" value="FAD/NAD(P)-binding domain"/>
    <property type="match status" value="1"/>
</dbReference>
<evidence type="ECO:0000256" key="5">
    <source>
        <dbReference type="RuleBase" id="RU366062"/>
    </source>
</evidence>
<keyword evidence="2 5" id="KW-0285">Flavoprotein</keyword>
<dbReference type="OrthoDB" id="3178130at2"/>
<dbReference type="PANTHER" id="PTHR43400:SF7">
    <property type="entry name" value="FAD-DEPENDENT OXIDOREDUCTASE 2 FAD BINDING DOMAIN-CONTAINING PROTEIN"/>
    <property type="match status" value="1"/>
</dbReference>
<feature type="domain" description="FAD-dependent oxidoreductase 2 FAD-binding" evidence="6">
    <location>
        <begin position="49"/>
        <end position="491"/>
    </location>
</feature>
<comment type="similarity">
    <text evidence="5">Belongs to the FAD-dependent oxidoreductase 2 family. FRD/SDH subfamily.</text>
</comment>
<dbReference type="AlphaFoldDB" id="A0A365U854"/>
<sequence length="514" mass="53830">MSERNQATHGLTRRAVMSSGLAVAAAAPFAGAAAAASRAIPETWDEDVDVVVIGTGFAGLAAAHEAAKAGASVALLEKMRVPGGNSIISGGVIAAPGSPMQAERGIEDSADALYDDMLAAGLDLNHRALARLVAEKALETVMWSIEELGAEYDGLSHLGGHAVPRSYALAAGSGAGLVVPQLARLEEMGIEPRTRTLLKRLVRDGDGRVKGVEVHEGFSHPDLDSGTPRAIRAARGVVLATGGFGGDPAFRALQDPRLGGELDTTNHPGATSEALREALNIGCVLIQPSWIQLGPWTSPDERGFGMAPTFVQGATASYGLWVATETGERFVNELADRKTRADAIIRTGNRAIAFVDAAGWRKGMGGNAGERRQRMKETGVLMEYDSLDEMAAAHDIPAERLKETVERFNAAVAAGEDEAWGRYLPQDIAPIDEPPFYAVRLAPKIHHTMGGVAIDTEAHALDVSTGEPIPGLFAAGEVTGGVHGASRLGSCAYADCLIFGRIAGRNAAAMEPWS</sequence>
<dbReference type="PRINTS" id="PR00368">
    <property type="entry name" value="FADPNR"/>
</dbReference>
<evidence type="ECO:0000256" key="1">
    <source>
        <dbReference type="ARBA" id="ARBA00001974"/>
    </source>
</evidence>
<dbReference type="GO" id="GO:0010181">
    <property type="term" value="F:FMN binding"/>
    <property type="evidence" value="ECO:0007669"/>
    <property type="project" value="InterPro"/>
</dbReference>
<keyword evidence="4 5" id="KW-0560">Oxidoreductase</keyword>
<keyword evidence="3 5" id="KW-0274">FAD</keyword>
<dbReference type="NCBIfam" id="TIGR01813">
    <property type="entry name" value="flavo_cyto_c"/>
    <property type="match status" value="1"/>
</dbReference>
<evidence type="ECO:0000256" key="2">
    <source>
        <dbReference type="ARBA" id="ARBA00022630"/>
    </source>
</evidence>
<dbReference type="InterPro" id="IPR050315">
    <property type="entry name" value="FAD-oxidoreductase_2"/>
</dbReference>
<comment type="cofactor">
    <cofactor evidence="1">
        <name>FAD</name>
        <dbReference type="ChEBI" id="CHEBI:57692"/>
    </cofactor>
</comment>
<feature type="signal peptide" evidence="5">
    <location>
        <begin position="1"/>
        <end position="32"/>
    </location>
</feature>
<evidence type="ECO:0000313" key="8">
    <source>
        <dbReference type="Proteomes" id="UP000253370"/>
    </source>
</evidence>
<dbReference type="InterPro" id="IPR003953">
    <property type="entry name" value="FAD-dep_OxRdtase_2_FAD-bd"/>
</dbReference>
<dbReference type="GO" id="GO:0016491">
    <property type="term" value="F:oxidoreductase activity"/>
    <property type="evidence" value="ECO:0007669"/>
    <property type="project" value="UniProtKB-KW"/>
</dbReference>
<evidence type="ECO:0000313" key="7">
    <source>
        <dbReference type="EMBL" id="RBI84910.1"/>
    </source>
</evidence>
<protein>
    <submittedName>
        <fullName evidence="7">Flavocytochrome c</fullName>
    </submittedName>
</protein>
<name>A0A365U854_9RHOB</name>
<evidence type="ECO:0000256" key="3">
    <source>
        <dbReference type="ARBA" id="ARBA00022827"/>
    </source>
</evidence>
<evidence type="ECO:0000256" key="4">
    <source>
        <dbReference type="ARBA" id="ARBA00023002"/>
    </source>
</evidence>
<keyword evidence="8" id="KW-1185">Reference proteome</keyword>
<dbReference type="Proteomes" id="UP000253370">
    <property type="component" value="Unassembled WGS sequence"/>
</dbReference>
<dbReference type="Pfam" id="PF00890">
    <property type="entry name" value="FAD_binding_2"/>
    <property type="match status" value="1"/>
</dbReference>
<dbReference type="InterPro" id="IPR006311">
    <property type="entry name" value="TAT_signal"/>
</dbReference>
<dbReference type="InterPro" id="IPR036188">
    <property type="entry name" value="FAD/NAD-bd_sf"/>
</dbReference>
<dbReference type="PANTHER" id="PTHR43400">
    <property type="entry name" value="FUMARATE REDUCTASE"/>
    <property type="match status" value="1"/>
</dbReference>
<gene>
    <name evidence="7" type="ORF">DRV85_09570</name>
</gene>
<dbReference type="InterPro" id="IPR010960">
    <property type="entry name" value="Flavocytochrome_c"/>
</dbReference>
<keyword evidence="5" id="KW-0732">Signal</keyword>
<dbReference type="SUPFAM" id="SSF56425">
    <property type="entry name" value="Succinate dehydrogenase/fumarate reductase flavoprotein, catalytic domain"/>
    <property type="match status" value="1"/>
</dbReference>
<proteinExistence type="inferred from homology"/>
<dbReference type="PROSITE" id="PS51318">
    <property type="entry name" value="TAT"/>
    <property type="match status" value="1"/>
</dbReference>
<accession>A0A365U854</accession>
<dbReference type="InterPro" id="IPR027477">
    <property type="entry name" value="Succ_DH/fumarate_Rdtase_cat_sf"/>
</dbReference>
<comment type="caution">
    <text evidence="7">The sequence shown here is derived from an EMBL/GenBank/DDBJ whole genome shotgun (WGS) entry which is preliminary data.</text>
</comment>
<organism evidence="7 8">
    <name type="scientific">Rhodosalinus halophilus</name>
    <dbReference type="NCBI Taxonomy" id="2259333"/>
    <lineage>
        <taxon>Bacteria</taxon>
        <taxon>Pseudomonadati</taxon>
        <taxon>Pseudomonadota</taxon>
        <taxon>Alphaproteobacteria</taxon>
        <taxon>Rhodobacterales</taxon>
        <taxon>Paracoccaceae</taxon>
        <taxon>Rhodosalinus</taxon>
    </lineage>
</organism>
<dbReference type="EMBL" id="QNTQ01000008">
    <property type="protein sequence ID" value="RBI84910.1"/>
    <property type="molecule type" value="Genomic_DNA"/>
</dbReference>
<feature type="chain" id="PRO_5022263456" evidence="5">
    <location>
        <begin position="33"/>
        <end position="514"/>
    </location>
</feature>
<evidence type="ECO:0000259" key="6">
    <source>
        <dbReference type="Pfam" id="PF00890"/>
    </source>
</evidence>
<dbReference type="RefSeq" id="WP_113289238.1">
    <property type="nucleotide sequence ID" value="NZ_QNTQ01000008.1"/>
</dbReference>
<dbReference type="PRINTS" id="PR00469">
    <property type="entry name" value="PNDRDTASEII"/>
</dbReference>
<dbReference type="SUPFAM" id="SSF51905">
    <property type="entry name" value="FAD/NAD(P)-binding domain"/>
    <property type="match status" value="1"/>
</dbReference>
<dbReference type="Gene3D" id="3.90.700.10">
    <property type="entry name" value="Succinate dehydrogenase/fumarate reductase flavoprotein, catalytic domain"/>
    <property type="match status" value="1"/>
</dbReference>
<reference evidence="7 8" key="1">
    <citation type="submission" date="2018-07" db="EMBL/GenBank/DDBJ databases">
        <title>Rhodosalinus sp. strain E84T genomic sequence and assembly.</title>
        <authorList>
            <person name="Liu Z.-W."/>
            <person name="Lu D.-C."/>
        </authorList>
    </citation>
    <scope>NUCLEOTIDE SEQUENCE [LARGE SCALE GENOMIC DNA]</scope>
    <source>
        <strain evidence="7 8">E84</strain>
    </source>
</reference>